<gene>
    <name evidence="9" type="ORF">E6O75_ATG03281</name>
</gene>
<evidence type="ECO:0000256" key="2">
    <source>
        <dbReference type="ARBA" id="ARBA00010261"/>
    </source>
</evidence>
<keyword evidence="7" id="KW-0496">Mitochondrion</keyword>
<evidence type="ECO:0000256" key="1">
    <source>
        <dbReference type="ARBA" id="ARBA00004443"/>
    </source>
</evidence>
<dbReference type="Proteomes" id="UP000298493">
    <property type="component" value="Unassembled WGS sequence"/>
</dbReference>
<comment type="subcellular location">
    <subcellularLocation>
        <location evidence="1">Mitochondrion inner membrane</location>
        <topology evidence="1">Peripheral membrane protein</topology>
        <orientation evidence="1">Matrix side</orientation>
    </subcellularLocation>
</comment>
<dbReference type="GO" id="GO:0005743">
    <property type="term" value="C:mitochondrial inner membrane"/>
    <property type="evidence" value="ECO:0007669"/>
    <property type="project" value="UniProtKB-SubCell"/>
</dbReference>
<keyword evidence="5" id="KW-0999">Mitochondrion inner membrane</keyword>
<keyword evidence="4" id="KW-0679">Respiratory chain</keyword>
<comment type="caution">
    <text evidence="9">The sequence shown here is derived from an EMBL/GenBank/DDBJ whole genome shotgun (WGS) entry which is preliminary data.</text>
</comment>
<sequence>MRPALRLFAAVRGSIEPGAPTGLTGLVTHPAPRSTLMYLYSTTLTKIQQIPESSVYRQSVEALTKKRLSIVEAQTAPGHFAWLDTMRLRITEFQEKQKAAGLPVQGDNLQYEGNEYFLASLGSTEVDEREVEWDGEPVVDPTLEGPRDAEELAREEAKIQKFAKTEEEKQRFRLRLDPEPLLSKDQIEDIENKIGGGLIEEVIQVAQGELKLVDTMIESKAWESLAEPAPEGQWSYFERGLTHTTTQ</sequence>
<organism evidence="9 10">
    <name type="scientific">Venturia nashicola</name>
    <dbReference type="NCBI Taxonomy" id="86259"/>
    <lineage>
        <taxon>Eukaryota</taxon>
        <taxon>Fungi</taxon>
        <taxon>Dikarya</taxon>
        <taxon>Ascomycota</taxon>
        <taxon>Pezizomycotina</taxon>
        <taxon>Dothideomycetes</taxon>
        <taxon>Pleosporomycetidae</taxon>
        <taxon>Venturiales</taxon>
        <taxon>Venturiaceae</taxon>
        <taxon>Venturia</taxon>
    </lineage>
</organism>
<evidence type="ECO:0000256" key="8">
    <source>
        <dbReference type="ARBA" id="ARBA00023136"/>
    </source>
</evidence>
<dbReference type="AlphaFoldDB" id="A0A4Z1P687"/>
<name>A0A4Z1P687_9PEZI</name>
<dbReference type="InterPro" id="IPR006806">
    <property type="entry name" value="NDUFA5"/>
</dbReference>
<proteinExistence type="inferred from homology"/>
<dbReference type="PANTHER" id="PTHR12653">
    <property type="entry name" value="NADH-UBIQUINONE OXIDOREDUCTASE 13 KD-B SUBUNIT"/>
    <property type="match status" value="1"/>
</dbReference>
<dbReference type="PANTHER" id="PTHR12653:SF0">
    <property type="entry name" value="NADH DEHYDROGENASE [UBIQUINONE] 1 ALPHA SUBCOMPLEX SUBUNIT 5"/>
    <property type="match status" value="1"/>
</dbReference>
<evidence type="ECO:0000313" key="9">
    <source>
        <dbReference type="EMBL" id="TID23645.1"/>
    </source>
</evidence>
<protein>
    <submittedName>
        <fullName evidence="9">ETC complex I subunit conserved region-domain-containing protein</fullName>
    </submittedName>
</protein>
<evidence type="ECO:0000256" key="6">
    <source>
        <dbReference type="ARBA" id="ARBA00022982"/>
    </source>
</evidence>
<evidence type="ECO:0000256" key="3">
    <source>
        <dbReference type="ARBA" id="ARBA00022448"/>
    </source>
</evidence>
<reference evidence="9 10" key="1">
    <citation type="submission" date="2019-04" db="EMBL/GenBank/DDBJ databases">
        <title>High contiguity whole genome sequence and gene annotation resource for two Venturia nashicola isolates.</title>
        <authorList>
            <person name="Prokchorchik M."/>
            <person name="Won K."/>
            <person name="Lee Y."/>
            <person name="Choi E.D."/>
            <person name="Segonzac C."/>
            <person name="Sohn K.H."/>
        </authorList>
    </citation>
    <scope>NUCLEOTIDE SEQUENCE [LARGE SCALE GENOMIC DNA]</scope>
    <source>
        <strain evidence="9 10">PRI2</strain>
    </source>
</reference>
<dbReference type="OrthoDB" id="286811at2759"/>
<evidence type="ECO:0000313" key="10">
    <source>
        <dbReference type="Proteomes" id="UP000298493"/>
    </source>
</evidence>
<keyword evidence="8" id="KW-0472">Membrane</keyword>
<keyword evidence="6" id="KW-0249">Electron transport</keyword>
<keyword evidence="10" id="KW-1185">Reference proteome</keyword>
<accession>A0A4Z1P687</accession>
<keyword evidence="3" id="KW-0813">Transport</keyword>
<dbReference type="GO" id="GO:0022904">
    <property type="term" value="P:respiratory electron transport chain"/>
    <property type="evidence" value="ECO:0007669"/>
    <property type="project" value="InterPro"/>
</dbReference>
<evidence type="ECO:0000256" key="4">
    <source>
        <dbReference type="ARBA" id="ARBA00022660"/>
    </source>
</evidence>
<dbReference type="Pfam" id="PF04716">
    <property type="entry name" value="ETC_C1_NDUFA5"/>
    <property type="match status" value="1"/>
</dbReference>
<dbReference type="STRING" id="86259.A0A4Z1P687"/>
<evidence type="ECO:0000256" key="7">
    <source>
        <dbReference type="ARBA" id="ARBA00023128"/>
    </source>
</evidence>
<dbReference type="EMBL" id="SNSC02000006">
    <property type="protein sequence ID" value="TID23645.1"/>
    <property type="molecule type" value="Genomic_DNA"/>
</dbReference>
<comment type="similarity">
    <text evidence="2">Belongs to the complex I NDUFA5 subunit family.</text>
</comment>
<evidence type="ECO:0000256" key="5">
    <source>
        <dbReference type="ARBA" id="ARBA00022792"/>
    </source>
</evidence>